<comment type="similarity">
    <text evidence="1 5">Belongs to the RAP1 family.</text>
</comment>
<feature type="compositionally biased region" description="Low complexity" evidence="6">
    <location>
        <begin position="200"/>
        <end position="219"/>
    </location>
</feature>
<dbReference type="GO" id="GO:0031848">
    <property type="term" value="P:protection from non-homologous end joining at telomere"/>
    <property type="evidence" value="ECO:0007669"/>
    <property type="project" value="TreeGrafter"/>
</dbReference>
<evidence type="ECO:0000259" key="7">
    <source>
        <dbReference type="Pfam" id="PF08914"/>
    </source>
</evidence>
<protein>
    <recommendedName>
        <fullName evidence="5">DNA-binding protein RAP1</fullName>
    </recommendedName>
</protein>
<evidence type="ECO:0000256" key="3">
    <source>
        <dbReference type="ARBA" id="ARBA00022895"/>
    </source>
</evidence>
<dbReference type="RefSeq" id="XP_058329023.1">
    <property type="nucleotide sequence ID" value="XM_058476133.1"/>
</dbReference>
<feature type="region of interest" description="Disordered" evidence="6">
    <location>
        <begin position="426"/>
        <end position="452"/>
    </location>
</feature>
<organism evidence="9 10">
    <name type="scientific">Penicillium chermesinum</name>
    <dbReference type="NCBI Taxonomy" id="63820"/>
    <lineage>
        <taxon>Eukaryota</taxon>
        <taxon>Fungi</taxon>
        <taxon>Dikarya</taxon>
        <taxon>Ascomycota</taxon>
        <taxon>Pezizomycotina</taxon>
        <taxon>Eurotiomycetes</taxon>
        <taxon>Eurotiomycetidae</taxon>
        <taxon>Eurotiales</taxon>
        <taxon>Aspergillaceae</taxon>
        <taxon>Penicillium</taxon>
    </lineage>
</organism>
<dbReference type="Proteomes" id="UP001150941">
    <property type="component" value="Unassembled WGS sequence"/>
</dbReference>
<evidence type="ECO:0000313" key="9">
    <source>
        <dbReference type="EMBL" id="KAJ5225612.1"/>
    </source>
</evidence>
<evidence type="ECO:0000259" key="8">
    <source>
        <dbReference type="Pfam" id="PF16589"/>
    </source>
</evidence>
<gene>
    <name evidence="9" type="ORF">N7468_006837</name>
</gene>
<accession>A0A9W9NSZ0</accession>
<evidence type="ECO:0000256" key="6">
    <source>
        <dbReference type="SAM" id="MobiDB-lite"/>
    </source>
</evidence>
<dbReference type="GO" id="GO:0070187">
    <property type="term" value="C:shelterin complex"/>
    <property type="evidence" value="ECO:0007669"/>
    <property type="project" value="TreeGrafter"/>
</dbReference>
<dbReference type="PANTHER" id="PTHR16466:SF6">
    <property type="entry name" value="TELOMERIC REPEAT-BINDING FACTOR 2-INTERACTING PROTEIN 1"/>
    <property type="match status" value="1"/>
</dbReference>
<keyword evidence="2 5" id="KW-0158">Chromosome</keyword>
<evidence type="ECO:0000256" key="2">
    <source>
        <dbReference type="ARBA" id="ARBA00022454"/>
    </source>
</evidence>
<keyword evidence="4 5" id="KW-0539">Nucleus</keyword>
<feature type="domain" description="BRCT" evidence="8">
    <location>
        <begin position="13"/>
        <end position="88"/>
    </location>
</feature>
<dbReference type="Gene3D" id="3.40.50.10190">
    <property type="entry name" value="BRCT domain"/>
    <property type="match status" value="1"/>
</dbReference>
<dbReference type="PANTHER" id="PTHR16466">
    <property type="entry name" value="TELOMERE REPEAT-BINDING FACTOR 2-INTERACTING PROTEIN 1"/>
    <property type="match status" value="1"/>
</dbReference>
<dbReference type="GO" id="GO:0010833">
    <property type="term" value="P:telomere maintenance via telomere lengthening"/>
    <property type="evidence" value="ECO:0007669"/>
    <property type="project" value="UniProtKB-UniRule"/>
</dbReference>
<reference evidence="9" key="2">
    <citation type="journal article" date="2023" name="IMA Fungus">
        <title>Comparative genomic study of the Penicillium genus elucidates a diverse pangenome and 15 lateral gene transfer events.</title>
        <authorList>
            <person name="Petersen C."/>
            <person name="Sorensen T."/>
            <person name="Nielsen M.R."/>
            <person name="Sondergaard T.E."/>
            <person name="Sorensen J.L."/>
            <person name="Fitzpatrick D.A."/>
            <person name="Frisvad J.C."/>
            <person name="Nielsen K.L."/>
        </authorList>
    </citation>
    <scope>NUCLEOTIDE SEQUENCE</scope>
    <source>
        <strain evidence="9">IBT 19713</strain>
    </source>
</reference>
<dbReference type="InterPro" id="IPR036420">
    <property type="entry name" value="BRCT_dom_sf"/>
</dbReference>
<feature type="compositionally biased region" description="Low complexity" evidence="6">
    <location>
        <begin position="227"/>
        <end position="243"/>
    </location>
</feature>
<dbReference type="OrthoDB" id="435460at2759"/>
<dbReference type="EMBL" id="JAPQKS010000005">
    <property type="protein sequence ID" value="KAJ5225612.1"/>
    <property type="molecule type" value="Genomic_DNA"/>
</dbReference>
<comment type="caution">
    <text evidence="9">The sequence shown here is derived from an EMBL/GenBank/DDBJ whole genome shotgun (WGS) entry which is preliminary data.</text>
</comment>
<evidence type="ECO:0000256" key="1">
    <source>
        <dbReference type="ARBA" id="ARBA00010467"/>
    </source>
</evidence>
<feature type="compositionally biased region" description="Basic and acidic residues" evidence="6">
    <location>
        <begin position="380"/>
        <end position="391"/>
    </location>
</feature>
<dbReference type="Pfam" id="PF16589">
    <property type="entry name" value="BRCT_2"/>
    <property type="match status" value="1"/>
</dbReference>
<dbReference type="Pfam" id="PF08914">
    <property type="entry name" value="Myb_Rap1"/>
    <property type="match status" value="1"/>
</dbReference>
<evidence type="ECO:0000256" key="5">
    <source>
        <dbReference type="RuleBase" id="RU367107"/>
    </source>
</evidence>
<dbReference type="InterPro" id="IPR009057">
    <property type="entry name" value="Homeodomain-like_sf"/>
</dbReference>
<dbReference type="InterPro" id="IPR001357">
    <property type="entry name" value="BRCT_dom"/>
</dbReference>
<feature type="domain" description="TERF2-interacting telomeric protein 1 Myb" evidence="7">
    <location>
        <begin position="113"/>
        <end position="172"/>
    </location>
</feature>
<feature type="region of interest" description="Disordered" evidence="6">
    <location>
        <begin position="165"/>
        <end position="409"/>
    </location>
</feature>
<name>A0A9W9NSZ0_9EURO</name>
<dbReference type="InterPro" id="IPR015010">
    <property type="entry name" value="TERF2IP_Myb"/>
</dbReference>
<dbReference type="CDD" id="cd11655">
    <property type="entry name" value="rap1_myb-like"/>
    <property type="match status" value="1"/>
</dbReference>
<proteinExistence type="inferred from homology"/>
<dbReference type="GO" id="GO:0042162">
    <property type="term" value="F:telomeric DNA binding"/>
    <property type="evidence" value="ECO:0007669"/>
    <property type="project" value="TreeGrafter"/>
</dbReference>
<feature type="compositionally biased region" description="Polar residues" evidence="6">
    <location>
        <begin position="356"/>
        <end position="373"/>
    </location>
</feature>
<evidence type="ECO:0000313" key="10">
    <source>
        <dbReference type="Proteomes" id="UP001150941"/>
    </source>
</evidence>
<dbReference type="AlphaFoldDB" id="A0A9W9NSZ0"/>
<feature type="compositionally biased region" description="Acidic residues" evidence="6">
    <location>
        <begin position="427"/>
        <end position="452"/>
    </location>
</feature>
<dbReference type="Gene3D" id="1.10.10.60">
    <property type="entry name" value="Homeodomain-like"/>
    <property type="match status" value="1"/>
</dbReference>
<feature type="compositionally biased region" description="Low complexity" evidence="6">
    <location>
        <begin position="295"/>
        <end position="312"/>
    </location>
</feature>
<dbReference type="GeneID" id="83203436"/>
<comment type="subcellular location">
    <subcellularLocation>
        <location evidence="5">Nucleus</location>
    </subcellularLocation>
    <subcellularLocation>
        <location evidence="5">Chromosome</location>
        <location evidence="5">Telomere</location>
    </subcellularLocation>
</comment>
<keyword evidence="3 5" id="KW-0779">Telomere</keyword>
<comment type="function">
    <text evidence="5">Involved in the regulation of telomere length, clustering and has a specific role in telomere position effect (TPE).</text>
</comment>
<comment type="subunit">
    <text evidence="5">Homodimer.</text>
</comment>
<evidence type="ECO:0000256" key="4">
    <source>
        <dbReference type="ARBA" id="ARBA00023242"/>
    </source>
</evidence>
<dbReference type="InterPro" id="IPR039595">
    <property type="entry name" value="TE2IP/Rap1"/>
</dbReference>
<feature type="region of interest" description="Disordered" evidence="6">
    <location>
        <begin position="88"/>
        <end position="112"/>
    </location>
</feature>
<keyword evidence="10" id="KW-1185">Reference proteome</keyword>
<sequence>MAAPGSLPTHGGLFDGATFWLDRRIPQRTMIRDMITSQGGSIVLQEKDADVRVVDHLRHDLKEVTVNTVSYKYIERSVQNNKVEDFNKHRVGSTGPRPMGASHIARKGTRKEYTREDDQLLYDWLQPYEQIQGAPINGNKIYQDIANEYPHHTWQSWRTRYLRTVRGKPRPGGPKPSNSVPYRHQLQLAPPPQTTASAQSLPPKKSSSLKTARPSVNPSVPAPPVLSPSRVPAAASPSRSSNPNKRKRPSVPDTDEPASPDMAPSKQGELLGTSDAIDSMANFLKGSHHRHPWRPSGEPISSSTPSSDTPPGKYRHRMSIPADYKKRSKSHAAGQLAPRPVAVSESENESQGKKQLASNPSPNTENQNQTHRVAQSEPITRVENKNRERTKQPISKSASGPESPELEHTAESPTLYFLDMPHCSSAAEDDEADDEEEEDGSDDEDEDDEDPTEIEDWVHAQMARWNFDERTVKEILIRTSNNPYYAKRACVDGCLAKVSLKCAVYGRPKMTDAWKPPIVDSLSGSFKSMAKTSVMTD</sequence>
<reference evidence="9" key="1">
    <citation type="submission" date="2022-11" db="EMBL/GenBank/DDBJ databases">
        <authorList>
            <person name="Petersen C."/>
        </authorList>
    </citation>
    <scope>NUCLEOTIDE SEQUENCE</scope>
    <source>
        <strain evidence="9">IBT 19713</strain>
    </source>
</reference>
<dbReference type="SUPFAM" id="SSF46689">
    <property type="entry name" value="Homeodomain-like"/>
    <property type="match status" value="1"/>
</dbReference>